<name>A0ABZ2RAK7_ECTME</name>
<evidence type="ECO:0000256" key="3">
    <source>
        <dbReference type="SAM" id="Phobius"/>
    </source>
</evidence>
<dbReference type="EMBL" id="CP148074">
    <property type="protein sequence ID" value="WXL24058.1"/>
    <property type="molecule type" value="Genomic_DNA"/>
</dbReference>
<feature type="region of interest" description="Disordered" evidence="2">
    <location>
        <begin position="1"/>
        <end position="24"/>
    </location>
</feature>
<evidence type="ECO:0008006" key="6">
    <source>
        <dbReference type="Google" id="ProtNLM"/>
    </source>
</evidence>
<keyword evidence="3" id="KW-0812">Transmembrane</keyword>
<accession>A0ABZ2RAK7</accession>
<organism evidence="4 5">
    <name type="scientific">Ectopseudomonas mendocina</name>
    <name type="common">Pseudomonas mendocina</name>
    <dbReference type="NCBI Taxonomy" id="300"/>
    <lineage>
        <taxon>Bacteria</taxon>
        <taxon>Pseudomonadati</taxon>
        <taxon>Pseudomonadota</taxon>
        <taxon>Gammaproteobacteria</taxon>
        <taxon>Pseudomonadales</taxon>
        <taxon>Pseudomonadaceae</taxon>
        <taxon>Ectopseudomonas</taxon>
    </lineage>
</organism>
<evidence type="ECO:0000313" key="4">
    <source>
        <dbReference type="EMBL" id="WXL24058.1"/>
    </source>
</evidence>
<proteinExistence type="predicted"/>
<protein>
    <recommendedName>
        <fullName evidence="6">N-acetyltransferase domain-containing protein</fullName>
    </recommendedName>
</protein>
<feature type="transmembrane region" description="Helical" evidence="3">
    <location>
        <begin position="237"/>
        <end position="260"/>
    </location>
</feature>
<evidence type="ECO:0000256" key="2">
    <source>
        <dbReference type="SAM" id="MobiDB-lite"/>
    </source>
</evidence>
<dbReference type="Proteomes" id="UP001476583">
    <property type="component" value="Chromosome"/>
</dbReference>
<reference evidence="4 5" key="1">
    <citation type="submission" date="2024-03" db="EMBL/GenBank/DDBJ databases">
        <title>Complete genome of BD2.</title>
        <authorList>
            <person name="Cao G."/>
        </authorList>
    </citation>
    <scope>NUCLEOTIDE SEQUENCE [LARGE SCALE GENOMIC DNA]</scope>
    <source>
        <strain evidence="4 5">BD2</strain>
    </source>
</reference>
<gene>
    <name evidence="4" type="ORF">WG219_11910</name>
</gene>
<feature type="coiled-coil region" evidence="1">
    <location>
        <begin position="200"/>
        <end position="234"/>
    </location>
</feature>
<evidence type="ECO:0000313" key="5">
    <source>
        <dbReference type="Proteomes" id="UP001476583"/>
    </source>
</evidence>
<evidence type="ECO:0000256" key="1">
    <source>
        <dbReference type="SAM" id="Coils"/>
    </source>
</evidence>
<keyword evidence="1" id="KW-0175">Coiled coil</keyword>
<keyword evidence="3" id="KW-0472">Membrane</keyword>
<keyword evidence="3" id="KW-1133">Transmembrane helix</keyword>
<keyword evidence="5" id="KW-1185">Reference proteome</keyword>
<sequence>MTENTTPEAEASAEDQELEEAHPWAELPPEEFRLLRLAPLPVDKYTGPRPLRFIQLGYVERGDQYDSVLRLTLHLPDQRVHKEQNVLEVWANHTERTIHFGPPKGLSPVPENRGLGRFLMAQAAEWARKKYSHYQVKPMALPSKDAFSEESRSRRDHALQAQGFTIEYLDPLQMTAQCTAQRVSSLHTDWNKEKVQVLGLVDAASMLEQADHNLHEQENKIRKLEERITAYKRDDSGLRFTIACLVTFSVFQAALLIWIATH</sequence>